<dbReference type="GO" id="GO:0005663">
    <property type="term" value="C:DNA replication factor C complex"/>
    <property type="evidence" value="ECO:0007669"/>
    <property type="project" value="TreeGrafter"/>
</dbReference>
<dbReference type="FunFam" id="1.10.8.60:FF:000030">
    <property type="entry name" value="replication factor C subunit 3"/>
    <property type="match status" value="1"/>
</dbReference>
<dbReference type="SUPFAM" id="SSF52540">
    <property type="entry name" value="P-loop containing nucleoside triphosphate hydrolases"/>
    <property type="match status" value="1"/>
</dbReference>
<name>A0A6P5SB80_PRUAV</name>
<dbReference type="GO" id="GO:0003677">
    <property type="term" value="F:DNA binding"/>
    <property type="evidence" value="ECO:0007669"/>
    <property type="project" value="InterPro"/>
</dbReference>
<evidence type="ECO:0000313" key="2">
    <source>
        <dbReference type="Proteomes" id="UP000515124"/>
    </source>
</evidence>
<dbReference type="Gene3D" id="1.20.272.10">
    <property type="match status" value="1"/>
</dbReference>
<dbReference type="InterPro" id="IPR050238">
    <property type="entry name" value="DNA_Rep/Repair_Clamp_Loader"/>
</dbReference>
<dbReference type="GO" id="GO:0003689">
    <property type="term" value="F:DNA clamp loader activity"/>
    <property type="evidence" value="ECO:0007669"/>
    <property type="project" value="TreeGrafter"/>
</dbReference>
<feature type="compositionally biased region" description="Polar residues" evidence="1">
    <location>
        <begin position="207"/>
        <end position="223"/>
    </location>
</feature>
<proteinExistence type="predicted"/>
<dbReference type="GeneID" id="110756073"/>
<feature type="region of interest" description="Disordered" evidence="1">
    <location>
        <begin position="207"/>
        <end position="241"/>
    </location>
</feature>
<dbReference type="Gene3D" id="1.10.8.60">
    <property type="match status" value="1"/>
</dbReference>
<dbReference type="GO" id="GO:0005634">
    <property type="term" value="C:nucleus"/>
    <property type="evidence" value="ECO:0007669"/>
    <property type="project" value="TreeGrafter"/>
</dbReference>
<dbReference type="PANTHER" id="PTHR11669">
    <property type="entry name" value="REPLICATION FACTOR C / DNA POLYMERASE III GAMMA-TAU SUBUNIT"/>
    <property type="match status" value="1"/>
</dbReference>
<dbReference type="GO" id="GO:0006281">
    <property type="term" value="P:DNA repair"/>
    <property type="evidence" value="ECO:0007669"/>
    <property type="project" value="TreeGrafter"/>
</dbReference>
<dbReference type="RefSeq" id="XP_021813149.1">
    <property type="nucleotide sequence ID" value="XM_021957457.1"/>
</dbReference>
<evidence type="ECO:0000313" key="3">
    <source>
        <dbReference type="RefSeq" id="XP_021813149.1"/>
    </source>
</evidence>
<dbReference type="GO" id="GO:0006261">
    <property type="term" value="P:DNA-templated DNA replication"/>
    <property type="evidence" value="ECO:0007669"/>
    <property type="project" value="TreeGrafter"/>
</dbReference>
<dbReference type="InterPro" id="IPR008921">
    <property type="entry name" value="DNA_pol3_clamp-load_cplx_C"/>
</dbReference>
<dbReference type="SUPFAM" id="SSF48019">
    <property type="entry name" value="post-AAA+ oligomerization domain-like"/>
    <property type="match status" value="1"/>
</dbReference>
<keyword evidence="2" id="KW-1185">Reference proteome</keyword>
<dbReference type="Gene3D" id="3.40.50.300">
    <property type="entry name" value="P-loop containing nucleotide triphosphate hydrolases"/>
    <property type="match status" value="1"/>
</dbReference>
<dbReference type="InterPro" id="IPR027417">
    <property type="entry name" value="P-loop_NTPase"/>
</dbReference>
<dbReference type="PANTHER" id="PTHR11669:SF52">
    <property type="entry name" value="OS10G0574500 PROTEIN"/>
    <property type="match status" value="1"/>
</dbReference>
<accession>A0A6P5SB80</accession>
<gene>
    <name evidence="3" type="primary">LOC110756073</name>
</gene>
<sequence>MSSDTNQVEVADQLCNTMPSPSIISRSSSFPRLNKAWPSQYTLPEDLPPASRSACSAPTSKIASVKLSWGRKIRRLTGTRGNSELTEQSLEVHNKTLVAENVVNHHKRVGQISLADYYKDEIDDERSSKYSPYYIRGLTYPSIIVPKHPIANTPGRESNSSAVSWTSISNFFSGFKVREWSSCLGSRTKEYKKNLPPEMYTAIKPSARSTVNASPKNSETSLMEESIERKEVMKSSNEYNKEKPLRERVRAAARPRNEIKVMNEAQKEYAWADKYQPLCLEDFICNKDKATQLQALAREGGCGHFIFEGPPGVGKRTMIWAMLREAFGRDTIHAREEFKAFNLKGEMVGSIEVHVKQSPQHVEVNLSELKGYEKHVIVELMRETQGKTTNKALPCGLDNCRAIILYEADKLSTDALLYIKWLLERYKGCNKVFFCCSDISKLQAIKSLCTVVELLPPSKTEIVAVLKFIAKQEGIDLPHELAERFAENSKNNFCLAIRSFEATWKKCYPFKENQDILTGWEDNIADIAKNMIEEQSPKQLYIIRGKLQNLIVHGVCPEFIFQSLVAELKKYLDDSLKDRIESMYDEYNRNDENMFESDKHDHEEMGKRLNDHSRKPIKQFLRIEEFIAKFMSYYKGCSNTKSLPHDGPT</sequence>
<dbReference type="KEGG" id="pavi:110756073"/>
<dbReference type="Proteomes" id="UP000515124">
    <property type="component" value="Unplaced"/>
</dbReference>
<evidence type="ECO:0000256" key="1">
    <source>
        <dbReference type="SAM" id="MobiDB-lite"/>
    </source>
</evidence>
<feature type="compositionally biased region" description="Basic and acidic residues" evidence="1">
    <location>
        <begin position="226"/>
        <end position="241"/>
    </location>
</feature>
<organism evidence="2 3">
    <name type="scientific">Prunus avium</name>
    <name type="common">Cherry</name>
    <name type="synonym">Cerasus avium</name>
    <dbReference type="NCBI Taxonomy" id="42229"/>
    <lineage>
        <taxon>Eukaryota</taxon>
        <taxon>Viridiplantae</taxon>
        <taxon>Streptophyta</taxon>
        <taxon>Embryophyta</taxon>
        <taxon>Tracheophyta</taxon>
        <taxon>Spermatophyta</taxon>
        <taxon>Magnoliopsida</taxon>
        <taxon>eudicotyledons</taxon>
        <taxon>Gunneridae</taxon>
        <taxon>Pentapetalae</taxon>
        <taxon>rosids</taxon>
        <taxon>fabids</taxon>
        <taxon>Rosales</taxon>
        <taxon>Rosaceae</taxon>
        <taxon>Amygdaloideae</taxon>
        <taxon>Amygdaleae</taxon>
        <taxon>Prunus</taxon>
    </lineage>
</organism>
<dbReference type="AlphaFoldDB" id="A0A6P5SB80"/>
<reference evidence="3" key="1">
    <citation type="submission" date="2025-08" db="UniProtKB">
        <authorList>
            <consortium name="RefSeq"/>
        </authorList>
    </citation>
    <scope>IDENTIFICATION</scope>
</reference>
<protein>
    <submittedName>
        <fullName evidence="3">Replication factor C subunit 3-like</fullName>
    </submittedName>
</protein>